<dbReference type="HOGENOM" id="CLU_025763_1_2_9"/>
<dbReference type="PANTHER" id="PTHR11606">
    <property type="entry name" value="GLUTAMATE DEHYDROGENASE"/>
    <property type="match status" value="1"/>
</dbReference>
<feature type="binding site" evidence="6">
    <location>
        <position position="190"/>
    </location>
    <ligand>
        <name>NAD(+)</name>
        <dbReference type="ChEBI" id="CHEBI:57540"/>
    </ligand>
</feature>
<dbReference type="SUPFAM" id="SSF51735">
    <property type="entry name" value="NAD(P)-binding Rossmann-fold domains"/>
    <property type="match status" value="1"/>
</dbReference>
<comment type="similarity">
    <text evidence="1 4 8">Belongs to the Glu/Leu/Phe/Val dehydrogenases family.</text>
</comment>
<evidence type="ECO:0000259" key="9">
    <source>
        <dbReference type="SMART" id="SM00839"/>
    </source>
</evidence>
<dbReference type="SUPFAM" id="SSF53223">
    <property type="entry name" value="Aminoacid dehydrogenase-like, N-terminal domain"/>
    <property type="match status" value="1"/>
</dbReference>
<name>A0A0E2HGI6_9FIRM</name>
<dbReference type="InterPro" id="IPR006095">
    <property type="entry name" value="Glu/Leu/Phe/Val/Trp_DH"/>
</dbReference>
<dbReference type="EMBL" id="AGYR01000066">
    <property type="protein sequence ID" value="ENZ07566.1"/>
    <property type="molecule type" value="Genomic_DNA"/>
</dbReference>
<dbReference type="SMART" id="SM00839">
    <property type="entry name" value="ELFV_dehydrog"/>
    <property type="match status" value="1"/>
</dbReference>
<keyword evidence="6" id="KW-0547">Nucleotide-binding</keyword>
<dbReference type="GO" id="GO:0006538">
    <property type="term" value="P:L-glutamate catabolic process"/>
    <property type="evidence" value="ECO:0007669"/>
    <property type="project" value="TreeGrafter"/>
</dbReference>
<feature type="binding site" evidence="6">
    <location>
        <position position="221"/>
    </location>
    <ligand>
        <name>NAD(+)</name>
        <dbReference type="ChEBI" id="CHEBI:57540"/>
    </ligand>
</feature>
<dbReference type="InterPro" id="IPR006097">
    <property type="entry name" value="Glu/Leu/Phe/Val/Trp_DH_dimer"/>
</dbReference>
<gene>
    <name evidence="10" type="ORF">HMPREF1090_05148</name>
</gene>
<feature type="binding site" evidence="6">
    <location>
        <position position="94"/>
    </location>
    <ligand>
        <name>substrate</name>
    </ligand>
</feature>
<dbReference type="InterPro" id="IPR033524">
    <property type="entry name" value="Glu/Leu/Phe/Val_DH_AS"/>
</dbReference>
<evidence type="ECO:0000256" key="3">
    <source>
        <dbReference type="ARBA" id="ARBA00023002"/>
    </source>
</evidence>
<feature type="domain" description="Glutamate/phenylalanine/leucine/valine/L-tryptophan dehydrogenase C-terminal" evidence="9">
    <location>
        <begin position="183"/>
        <end position="417"/>
    </location>
</feature>
<evidence type="ECO:0000256" key="4">
    <source>
        <dbReference type="PIRNR" id="PIRNR000185"/>
    </source>
</evidence>
<dbReference type="InterPro" id="IPR033922">
    <property type="entry name" value="NAD_bind_Glu_DH"/>
</dbReference>
<keyword evidence="6" id="KW-0520">NAD</keyword>
<dbReference type="Pfam" id="PF02812">
    <property type="entry name" value="ELFV_dehydrog_N"/>
    <property type="match status" value="1"/>
</dbReference>
<dbReference type="InterPro" id="IPR046346">
    <property type="entry name" value="Aminoacid_DH-like_N_sf"/>
</dbReference>
<dbReference type="InterPro" id="IPR036291">
    <property type="entry name" value="NAD(P)-bd_dom_sf"/>
</dbReference>
<dbReference type="RefSeq" id="WP_002585059.1">
    <property type="nucleotide sequence ID" value="NZ_KB850992.1"/>
</dbReference>
<dbReference type="Pfam" id="PF00208">
    <property type="entry name" value="ELFV_dehydrog"/>
    <property type="match status" value="1"/>
</dbReference>
<reference evidence="10 11" key="1">
    <citation type="submission" date="2013-01" db="EMBL/GenBank/DDBJ databases">
        <title>The Genome Sequence of Clostridium clostridioforme 90A8.</title>
        <authorList>
            <consortium name="The Broad Institute Genome Sequencing Platform"/>
            <person name="Earl A."/>
            <person name="Ward D."/>
            <person name="Feldgarden M."/>
            <person name="Gevers D."/>
            <person name="Courvalin P."/>
            <person name="Lambert T."/>
            <person name="Walker B."/>
            <person name="Young S.K."/>
            <person name="Zeng Q."/>
            <person name="Gargeya S."/>
            <person name="Fitzgerald M."/>
            <person name="Haas B."/>
            <person name="Abouelleil A."/>
            <person name="Alvarado L."/>
            <person name="Arachchi H.M."/>
            <person name="Berlin A.M."/>
            <person name="Chapman S.B."/>
            <person name="Dewar J."/>
            <person name="Goldberg J."/>
            <person name="Griggs A."/>
            <person name="Gujja S."/>
            <person name="Hansen M."/>
            <person name="Howarth C."/>
            <person name="Imamovic A."/>
            <person name="Larimer J."/>
            <person name="McCowan C."/>
            <person name="Murphy C."/>
            <person name="Neiman D."/>
            <person name="Pearson M."/>
            <person name="Priest M."/>
            <person name="Roberts A."/>
            <person name="Saif S."/>
            <person name="Shea T."/>
            <person name="Sisk P."/>
            <person name="Sykes S."/>
            <person name="Wortman J."/>
            <person name="Nusbaum C."/>
            <person name="Birren B."/>
        </authorList>
    </citation>
    <scope>NUCLEOTIDE SEQUENCE [LARGE SCALE GENOMIC DNA]</scope>
    <source>
        <strain evidence="10 11">90A8</strain>
    </source>
</reference>
<organism evidence="10 11">
    <name type="scientific">[Clostridium] clostridioforme 90A8</name>
    <dbReference type="NCBI Taxonomy" id="999408"/>
    <lineage>
        <taxon>Bacteria</taxon>
        <taxon>Bacillati</taxon>
        <taxon>Bacillota</taxon>
        <taxon>Clostridia</taxon>
        <taxon>Lachnospirales</taxon>
        <taxon>Lachnospiraceae</taxon>
        <taxon>Enterocloster</taxon>
    </lineage>
</organism>
<feature type="site" description="Important for catalysis" evidence="7">
    <location>
        <position position="146"/>
    </location>
</feature>
<dbReference type="GO" id="GO:0000166">
    <property type="term" value="F:nucleotide binding"/>
    <property type="evidence" value="ECO:0007669"/>
    <property type="project" value="UniProtKB-KW"/>
</dbReference>
<protein>
    <recommendedName>
        <fullName evidence="2 4">Glutamate dehydrogenase</fullName>
    </recommendedName>
</protein>
<sequence>MEKVYNPYDNVLKIVKEAADILGYTDSDIEAIKYPERELKVAIPVRMDDGTTKVFEGYRVQHSTSRGPAKGGVRFHPAVNPDEVRALAAWMTFKCAVVNIPYGGGKGGVVCDPNELSENEIRAITRRYTAAIAPLIGPEQDIPAPDVGTNASVMGWMMDTYSMLKGRCIHGVVTGKPICLGGALGRNEATGRGVMYTTKNILNKMGIPAEGTTVAIQGMGNVGSITAKLLHREGMKIIAVSDVSGGIYNPDGLNVPAILDYLSLNRKNLLKDYNEEGMSRITNEELLEMDVRVLVPAALENQINASNAHKIRAEVIVEAANGPVAADADGILQDRGITVVPDILANAGGVVVSYFEWVQNIQSVSWTEEEVNEKLKNIMDPAFEAVWDIAMKQNATLRTGAYLIAVKRVVEAKAARAIWP</sequence>
<dbReference type="GO" id="GO:0004352">
    <property type="term" value="F:glutamate dehydrogenase (NAD+) activity"/>
    <property type="evidence" value="ECO:0007669"/>
    <property type="project" value="TreeGrafter"/>
</dbReference>
<feature type="active site" description="Proton donor" evidence="5">
    <location>
        <position position="106"/>
    </location>
</feature>
<evidence type="ECO:0000256" key="8">
    <source>
        <dbReference type="RuleBase" id="RU004417"/>
    </source>
</evidence>
<accession>A0A0E2HGI6</accession>
<dbReference type="PANTHER" id="PTHR11606:SF13">
    <property type="entry name" value="GLUTAMATE DEHYDROGENASE 1, MITOCHONDRIAL"/>
    <property type="match status" value="1"/>
</dbReference>
<dbReference type="Gene3D" id="3.40.50.720">
    <property type="entry name" value="NAD(P)-binding Rossmann-like Domain"/>
    <property type="match status" value="1"/>
</dbReference>
<keyword evidence="3 4" id="KW-0560">Oxidoreductase</keyword>
<evidence type="ECO:0000256" key="6">
    <source>
        <dbReference type="PIRSR" id="PIRSR000185-2"/>
    </source>
</evidence>
<feature type="binding site" evidence="6">
    <location>
        <position position="353"/>
    </location>
    <ligand>
        <name>substrate</name>
    </ligand>
</feature>
<evidence type="ECO:0000313" key="10">
    <source>
        <dbReference type="EMBL" id="ENZ07566.1"/>
    </source>
</evidence>
<dbReference type="PATRIC" id="fig|999408.3.peg.5531"/>
<dbReference type="PRINTS" id="PR00082">
    <property type="entry name" value="GLFDHDRGNASE"/>
</dbReference>
<evidence type="ECO:0000256" key="7">
    <source>
        <dbReference type="PIRSR" id="PIRSR000185-3"/>
    </source>
</evidence>
<evidence type="ECO:0000313" key="11">
    <source>
        <dbReference type="Proteomes" id="UP000013085"/>
    </source>
</evidence>
<dbReference type="CDD" id="cd01076">
    <property type="entry name" value="NAD_bind_1_Glu_DH"/>
    <property type="match status" value="1"/>
</dbReference>
<evidence type="ECO:0000256" key="1">
    <source>
        <dbReference type="ARBA" id="ARBA00006382"/>
    </source>
</evidence>
<evidence type="ECO:0000256" key="5">
    <source>
        <dbReference type="PIRSR" id="PIRSR000185-1"/>
    </source>
</evidence>
<dbReference type="PIRSF" id="PIRSF000185">
    <property type="entry name" value="Glu_DH"/>
    <property type="match status" value="1"/>
</dbReference>
<comment type="caution">
    <text evidence="10">The sequence shown here is derived from an EMBL/GenBank/DDBJ whole genome shotgun (WGS) entry which is preliminary data.</text>
</comment>
<dbReference type="InterPro" id="IPR014362">
    <property type="entry name" value="Glu_DH"/>
</dbReference>
<evidence type="ECO:0000256" key="2">
    <source>
        <dbReference type="ARBA" id="ARBA00012896"/>
    </source>
</evidence>
<dbReference type="Gene3D" id="3.40.50.10860">
    <property type="entry name" value="Leucine Dehydrogenase, chain A, domain 1"/>
    <property type="match status" value="1"/>
</dbReference>
<feature type="binding site" evidence="6">
    <location>
        <position position="70"/>
    </location>
    <ligand>
        <name>substrate</name>
    </ligand>
</feature>
<dbReference type="Proteomes" id="UP000013085">
    <property type="component" value="Unassembled WGS sequence"/>
</dbReference>
<dbReference type="FunFam" id="3.40.50.10860:FF:000003">
    <property type="entry name" value="Glutamate dehydrogenase"/>
    <property type="match status" value="1"/>
</dbReference>
<proteinExistence type="inferred from homology"/>
<dbReference type="InterPro" id="IPR006096">
    <property type="entry name" value="Glu/Leu/Phe/Val/Trp_DH_C"/>
</dbReference>
<dbReference type="PROSITE" id="PS00074">
    <property type="entry name" value="GLFV_DEHYDROGENASE"/>
    <property type="match status" value="1"/>
</dbReference>
<dbReference type="AlphaFoldDB" id="A0A0E2HGI6"/>